<reference evidence="8" key="2">
    <citation type="submission" date="2025-08" db="UniProtKB">
        <authorList>
            <consortium name="Ensembl"/>
        </authorList>
    </citation>
    <scope>IDENTIFICATION</scope>
</reference>
<comment type="similarity">
    <text evidence="2">Belongs to the APH-1 family.</text>
</comment>
<dbReference type="PANTHER" id="PTHR12889">
    <property type="entry name" value="GAMMA-SECRETASE SUBUNIT APH-1"/>
    <property type="match status" value="1"/>
</dbReference>
<dbReference type="GeneTree" id="ENSGT00390000002049"/>
<proteinExistence type="inferred from homology"/>
<dbReference type="Ensembl" id="ENSCSAVT00000017157.1">
    <property type="protein sequence ID" value="ENSCSAVP00000016974.1"/>
    <property type="gene ID" value="ENSCSAVG00000009986.1"/>
</dbReference>
<sequence length="242" mass="27025">MTLLVFFGCTFIAFGPSLAMFILTIAKYPLKIILLVVGAFFWLLSLLFSALLWLAVVPLKDQLAFSLVFSVMIQEAMRFALFKVMEKAENGLDDALTDEEKDSISHHKLSYTTGFGFGLMYGLFSIVNVLSQSIGPGSVGISGHSENFILISAFLTSCFILLHTFWNVIVFNALKKKKYYWVFLVCGLHMLVSCFSLLNVQQNLSYVSLIISFCVLFFTTTWAFKVAGGSLVNLKACFNCNK</sequence>
<keyword evidence="5 7" id="KW-1133">Transmembrane helix</keyword>
<accession>H2ZHA8</accession>
<evidence type="ECO:0000256" key="1">
    <source>
        <dbReference type="ARBA" id="ARBA00004141"/>
    </source>
</evidence>
<evidence type="ECO:0000313" key="9">
    <source>
        <dbReference type="Proteomes" id="UP000007875"/>
    </source>
</evidence>
<feature type="transmembrane region" description="Helical" evidence="7">
    <location>
        <begin position="204"/>
        <end position="224"/>
    </location>
</feature>
<dbReference type="Pfam" id="PF06105">
    <property type="entry name" value="Aph-1"/>
    <property type="match status" value="1"/>
</dbReference>
<dbReference type="GO" id="GO:0016485">
    <property type="term" value="P:protein processing"/>
    <property type="evidence" value="ECO:0007669"/>
    <property type="project" value="InterPro"/>
</dbReference>
<dbReference type="InterPro" id="IPR009294">
    <property type="entry name" value="Aph-1"/>
</dbReference>
<evidence type="ECO:0000256" key="6">
    <source>
        <dbReference type="ARBA" id="ARBA00023136"/>
    </source>
</evidence>
<dbReference type="STRING" id="51511.ENSCSAVP00000016974"/>
<dbReference type="eggNOG" id="KOG3972">
    <property type="taxonomic scope" value="Eukaryota"/>
</dbReference>
<keyword evidence="4" id="KW-0914">Notch signaling pathway</keyword>
<feature type="transmembrane region" description="Helical" evidence="7">
    <location>
        <begin position="109"/>
        <end position="128"/>
    </location>
</feature>
<feature type="transmembrane region" description="Helical" evidence="7">
    <location>
        <begin position="62"/>
        <end position="81"/>
    </location>
</feature>
<feature type="transmembrane region" description="Helical" evidence="7">
    <location>
        <begin position="148"/>
        <end position="172"/>
    </location>
</feature>
<comment type="subcellular location">
    <subcellularLocation>
        <location evidence="1">Membrane</location>
        <topology evidence="1">Multi-pass membrane protein</topology>
    </subcellularLocation>
</comment>
<feature type="transmembrane region" description="Helical" evidence="7">
    <location>
        <begin position="6"/>
        <end position="25"/>
    </location>
</feature>
<evidence type="ECO:0000256" key="2">
    <source>
        <dbReference type="ARBA" id="ARBA00005577"/>
    </source>
</evidence>
<keyword evidence="9" id="KW-1185">Reference proteome</keyword>
<evidence type="ECO:0000313" key="8">
    <source>
        <dbReference type="Ensembl" id="ENSCSAVP00000016974.1"/>
    </source>
</evidence>
<keyword evidence="3 7" id="KW-0812">Transmembrane</keyword>
<dbReference type="Proteomes" id="UP000007875">
    <property type="component" value="Unassembled WGS sequence"/>
</dbReference>
<organism evidence="8 9">
    <name type="scientific">Ciona savignyi</name>
    <name type="common">Pacific transparent sea squirt</name>
    <dbReference type="NCBI Taxonomy" id="51511"/>
    <lineage>
        <taxon>Eukaryota</taxon>
        <taxon>Metazoa</taxon>
        <taxon>Chordata</taxon>
        <taxon>Tunicata</taxon>
        <taxon>Ascidiacea</taxon>
        <taxon>Phlebobranchia</taxon>
        <taxon>Cionidae</taxon>
        <taxon>Ciona</taxon>
    </lineage>
</organism>
<reference evidence="9" key="1">
    <citation type="submission" date="2003-08" db="EMBL/GenBank/DDBJ databases">
        <authorList>
            <person name="Birren B."/>
            <person name="Nusbaum C."/>
            <person name="Abebe A."/>
            <person name="Abouelleil A."/>
            <person name="Adekoya E."/>
            <person name="Ait-zahra M."/>
            <person name="Allen N."/>
            <person name="Allen T."/>
            <person name="An P."/>
            <person name="Anderson M."/>
            <person name="Anderson S."/>
            <person name="Arachchi H."/>
            <person name="Armbruster J."/>
            <person name="Bachantsang P."/>
            <person name="Baldwin J."/>
            <person name="Barry A."/>
            <person name="Bayul T."/>
            <person name="Blitshsteyn B."/>
            <person name="Bloom T."/>
            <person name="Blye J."/>
            <person name="Boguslavskiy L."/>
            <person name="Borowsky M."/>
            <person name="Boukhgalter B."/>
            <person name="Brunache A."/>
            <person name="Butler J."/>
            <person name="Calixte N."/>
            <person name="Calvo S."/>
            <person name="Camarata J."/>
            <person name="Campo K."/>
            <person name="Chang J."/>
            <person name="Cheshatsang Y."/>
            <person name="Citroen M."/>
            <person name="Collymore A."/>
            <person name="Considine T."/>
            <person name="Cook A."/>
            <person name="Cooke P."/>
            <person name="Corum B."/>
            <person name="Cuomo C."/>
            <person name="David R."/>
            <person name="Dawoe T."/>
            <person name="Degray S."/>
            <person name="Dodge S."/>
            <person name="Dooley K."/>
            <person name="Dorje P."/>
            <person name="Dorjee K."/>
            <person name="Dorris L."/>
            <person name="Duffey N."/>
            <person name="Dupes A."/>
            <person name="Elkins T."/>
            <person name="Engels R."/>
            <person name="Erickson J."/>
            <person name="Farina A."/>
            <person name="Faro S."/>
            <person name="Ferreira P."/>
            <person name="Fischer H."/>
            <person name="Fitzgerald M."/>
            <person name="Foley K."/>
            <person name="Gage D."/>
            <person name="Galagan J."/>
            <person name="Gearin G."/>
            <person name="Gnerre S."/>
            <person name="Gnirke A."/>
            <person name="Goyette A."/>
            <person name="Graham J."/>
            <person name="Grandbois E."/>
            <person name="Gyaltsen K."/>
            <person name="Hafez N."/>
            <person name="Hagopian D."/>
            <person name="Hagos B."/>
            <person name="Hall J."/>
            <person name="Hatcher B."/>
            <person name="Heller A."/>
            <person name="Higgins H."/>
            <person name="Honan T."/>
            <person name="Horn A."/>
            <person name="Houde N."/>
            <person name="Hughes L."/>
            <person name="Hulme W."/>
            <person name="Husby E."/>
            <person name="Iliev I."/>
            <person name="Jaffe D."/>
            <person name="Jones C."/>
            <person name="Kamal M."/>
            <person name="Kamat A."/>
            <person name="Kamvysselis M."/>
            <person name="Karlsson E."/>
            <person name="Kells C."/>
            <person name="Kieu A."/>
            <person name="Kisner P."/>
            <person name="Kodira C."/>
            <person name="Kulbokas E."/>
            <person name="Labutti K."/>
            <person name="Lama D."/>
            <person name="Landers T."/>
            <person name="Leger J."/>
            <person name="Levine S."/>
            <person name="Lewis D."/>
            <person name="Lewis T."/>
            <person name="Lindblad-toh K."/>
            <person name="Liu X."/>
            <person name="Lokyitsang T."/>
            <person name="Lokyitsang Y."/>
            <person name="Lucien O."/>
            <person name="Lui A."/>
            <person name="Ma L.J."/>
            <person name="Mabbitt R."/>
            <person name="Macdonald J."/>
            <person name="Maclean C."/>
            <person name="Major J."/>
            <person name="Manning J."/>
            <person name="Marabella R."/>
            <person name="Maru K."/>
            <person name="Matthews C."/>
            <person name="Mauceli E."/>
            <person name="Mccarthy M."/>
            <person name="Mcdonough S."/>
            <person name="Mcghee T."/>
            <person name="Meldrim J."/>
            <person name="Meneus L."/>
            <person name="Mesirov J."/>
            <person name="Mihalev A."/>
            <person name="Mihova T."/>
            <person name="Mikkelsen T."/>
            <person name="Mlenga V."/>
            <person name="Moru K."/>
            <person name="Mozes J."/>
            <person name="Mulrain L."/>
            <person name="Munson G."/>
            <person name="Naylor J."/>
            <person name="Newes C."/>
            <person name="Nguyen C."/>
            <person name="Nguyen N."/>
            <person name="Nguyen T."/>
            <person name="Nicol R."/>
            <person name="Nielsen C."/>
            <person name="Nizzari M."/>
            <person name="Norbu C."/>
            <person name="Norbu N."/>
            <person name="O'donnell P."/>
            <person name="Okoawo O."/>
            <person name="O'leary S."/>
            <person name="Omotosho B."/>
            <person name="O'neill K."/>
            <person name="Osman S."/>
            <person name="Parker S."/>
            <person name="Perrin D."/>
            <person name="Phunkhang P."/>
            <person name="Piqani B."/>
            <person name="Purcell S."/>
            <person name="Rachupka T."/>
            <person name="Ramasamy U."/>
            <person name="Rameau R."/>
            <person name="Ray V."/>
            <person name="Raymond C."/>
            <person name="Retta R."/>
            <person name="Richardson S."/>
            <person name="Rise C."/>
            <person name="Rodriguez J."/>
            <person name="Rogers J."/>
            <person name="Rogov P."/>
            <person name="Rutman M."/>
            <person name="Schupbach R."/>
            <person name="Seaman C."/>
            <person name="Settipalli S."/>
            <person name="Sharpe T."/>
            <person name="Sheridan J."/>
            <person name="Sherpa N."/>
            <person name="Shi J."/>
            <person name="Smirnov S."/>
            <person name="Smith C."/>
            <person name="Sougnez C."/>
            <person name="Spencer B."/>
            <person name="Stalker J."/>
            <person name="Stange-thomann N."/>
            <person name="Stavropoulos S."/>
            <person name="Stetson K."/>
            <person name="Stone C."/>
            <person name="Stone S."/>
            <person name="Stubbs M."/>
            <person name="Talamas J."/>
            <person name="Tchuinga P."/>
            <person name="Tenzing P."/>
            <person name="Tesfaye S."/>
            <person name="Theodore J."/>
            <person name="Thoulutsang Y."/>
            <person name="Topham K."/>
            <person name="Towey S."/>
            <person name="Tsamla T."/>
            <person name="Tsomo N."/>
            <person name="Vallee D."/>
            <person name="Vassiliev H."/>
            <person name="Venkataraman V."/>
            <person name="Vinson J."/>
            <person name="Vo A."/>
            <person name="Wade C."/>
            <person name="Wang S."/>
            <person name="Wangchuk T."/>
            <person name="Wangdi T."/>
            <person name="Whittaker C."/>
            <person name="Wilkinson J."/>
            <person name="Wu Y."/>
            <person name="Wyman D."/>
            <person name="Yadav S."/>
            <person name="Yang S."/>
            <person name="Yang X."/>
            <person name="Yeager S."/>
            <person name="Yee E."/>
            <person name="Young G."/>
            <person name="Zainoun J."/>
            <person name="Zembeck L."/>
            <person name="Zimmer A."/>
            <person name="Zody M."/>
            <person name="Lander E."/>
        </authorList>
    </citation>
    <scope>NUCLEOTIDE SEQUENCE [LARGE SCALE GENOMIC DNA]</scope>
</reference>
<dbReference type="GO" id="GO:0007219">
    <property type="term" value="P:Notch signaling pathway"/>
    <property type="evidence" value="ECO:0007669"/>
    <property type="project" value="UniProtKB-KW"/>
</dbReference>
<evidence type="ECO:0000256" key="3">
    <source>
        <dbReference type="ARBA" id="ARBA00022692"/>
    </source>
</evidence>
<dbReference type="HOGENOM" id="CLU_086389_0_0_1"/>
<dbReference type="InParanoid" id="H2ZHA8"/>
<evidence type="ECO:0008006" key="10">
    <source>
        <dbReference type="Google" id="ProtNLM"/>
    </source>
</evidence>
<feature type="transmembrane region" description="Helical" evidence="7">
    <location>
        <begin position="179"/>
        <end position="198"/>
    </location>
</feature>
<reference evidence="8" key="3">
    <citation type="submission" date="2025-09" db="UniProtKB">
        <authorList>
            <consortium name="Ensembl"/>
        </authorList>
    </citation>
    <scope>IDENTIFICATION</scope>
</reference>
<evidence type="ECO:0000256" key="4">
    <source>
        <dbReference type="ARBA" id="ARBA00022976"/>
    </source>
</evidence>
<dbReference type="FunCoup" id="H2ZHA8">
    <property type="interactions" value="60"/>
</dbReference>
<feature type="transmembrane region" description="Helical" evidence="7">
    <location>
        <begin position="32"/>
        <end position="56"/>
    </location>
</feature>
<protein>
    <recommendedName>
        <fullName evidence="10">Gamma-secretase subunit Aph-1</fullName>
    </recommendedName>
</protein>
<dbReference type="AlphaFoldDB" id="H2ZHA8"/>
<evidence type="ECO:0000256" key="7">
    <source>
        <dbReference type="SAM" id="Phobius"/>
    </source>
</evidence>
<evidence type="ECO:0000256" key="5">
    <source>
        <dbReference type="ARBA" id="ARBA00022989"/>
    </source>
</evidence>
<name>H2ZHA8_CIOSA</name>
<dbReference type="GO" id="GO:0070765">
    <property type="term" value="C:gamma-secretase complex"/>
    <property type="evidence" value="ECO:0007669"/>
    <property type="project" value="UniProtKB-ARBA"/>
</dbReference>
<keyword evidence="6 7" id="KW-0472">Membrane</keyword>
<dbReference type="OMA" id="PTYIIMF"/>